<comment type="caution">
    <text evidence="1">The sequence shown here is derived from an EMBL/GenBank/DDBJ whole genome shotgun (WGS) entry which is preliminary data.</text>
</comment>
<sequence length="124" mass="13686">MSRFLQIRLRALIAAVRLATLEMKLGMLARALEKRYRADQPRAPKGTPEGGQWVTDRLHVAAGSRCDGFSGGCQLGGTFGTTGMYTIFGKNLCRDCAIKFLGIQGLPHGEQEETLRPFEQTQSR</sequence>
<evidence type="ECO:0000313" key="2">
    <source>
        <dbReference type="Proteomes" id="UP000678281"/>
    </source>
</evidence>
<name>A0A942E6V3_9HYPH</name>
<evidence type="ECO:0000313" key="1">
    <source>
        <dbReference type="EMBL" id="MBS3849125.1"/>
    </source>
</evidence>
<reference evidence="1" key="1">
    <citation type="submission" date="2021-04" db="EMBL/GenBank/DDBJ databases">
        <title>Devosia litorisediminis sp. nov., isolated from a sand dune.</title>
        <authorList>
            <person name="Park S."/>
            <person name="Yoon J.-H."/>
        </authorList>
    </citation>
    <scope>NUCLEOTIDE SEQUENCE</scope>
    <source>
        <strain evidence="1">BSSL-BM10</strain>
    </source>
</reference>
<dbReference type="RefSeq" id="WP_212658618.1">
    <property type="nucleotide sequence ID" value="NZ_JAGXTP010000001.1"/>
</dbReference>
<dbReference type="AlphaFoldDB" id="A0A942E6V3"/>
<gene>
    <name evidence="1" type="ORF">KD146_10505</name>
</gene>
<accession>A0A942E6V3</accession>
<keyword evidence="2" id="KW-1185">Reference proteome</keyword>
<protein>
    <submittedName>
        <fullName evidence="1">Uncharacterized protein</fullName>
    </submittedName>
</protein>
<proteinExistence type="predicted"/>
<organism evidence="1 2">
    <name type="scientific">Devosia litorisediminis</name>
    <dbReference type="NCBI Taxonomy" id="2829817"/>
    <lineage>
        <taxon>Bacteria</taxon>
        <taxon>Pseudomonadati</taxon>
        <taxon>Pseudomonadota</taxon>
        <taxon>Alphaproteobacteria</taxon>
        <taxon>Hyphomicrobiales</taxon>
        <taxon>Devosiaceae</taxon>
        <taxon>Devosia</taxon>
    </lineage>
</organism>
<dbReference type="Proteomes" id="UP000678281">
    <property type="component" value="Unassembled WGS sequence"/>
</dbReference>
<dbReference type="EMBL" id="JAGXTP010000001">
    <property type="protein sequence ID" value="MBS3849125.1"/>
    <property type="molecule type" value="Genomic_DNA"/>
</dbReference>